<protein>
    <submittedName>
        <fullName evidence="17">Glutamate receptor 4-like</fullName>
    </submittedName>
</protein>
<evidence type="ECO:0000256" key="13">
    <source>
        <dbReference type="PIRSR" id="PIRSR601508-3"/>
    </source>
</evidence>
<keyword evidence="6" id="KW-0406">Ion transport</keyword>
<gene>
    <name evidence="17" type="ORF">OCTVUL_1B006947</name>
</gene>
<dbReference type="EMBL" id="OX597816">
    <property type="protein sequence ID" value="CAI9719074.1"/>
    <property type="molecule type" value="Genomic_DNA"/>
</dbReference>
<keyword evidence="3" id="KW-1003">Cell membrane</keyword>
<keyword evidence="13" id="KW-1015">Disulfide bond</keyword>
<dbReference type="GO" id="GO:0005886">
    <property type="term" value="C:plasma membrane"/>
    <property type="evidence" value="ECO:0007669"/>
    <property type="project" value="UniProtKB-SubCell"/>
</dbReference>
<evidence type="ECO:0000256" key="9">
    <source>
        <dbReference type="ARBA" id="ARBA00023180"/>
    </source>
</evidence>
<evidence type="ECO:0000313" key="18">
    <source>
        <dbReference type="Proteomes" id="UP001162480"/>
    </source>
</evidence>
<evidence type="ECO:0000256" key="14">
    <source>
        <dbReference type="SAM" id="Phobius"/>
    </source>
</evidence>
<evidence type="ECO:0000256" key="12">
    <source>
        <dbReference type="PIRSR" id="PIRSR601508-1"/>
    </source>
</evidence>
<evidence type="ECO:0000259" key="16">
    <source>
        <dbReference type="SMART" id="SM00918"/>
    </source>
</evidence>
<keyword evidence="4 14" id="KW-0812">Transmembrane</keyword>
<evidence type="ECO:0000256" key="3">
    <source>
        <dbReference type="ARBA" id="ARBA00022475"/>
    </source>
</evidence>
<dbReference type="PRINTS" id="PR00177">
    <property type="entry name" value="NMDARECEPTOR"/>
</dbReference>
<evidence type="ECO:0000256" key="8">
    <source>
        <dbReference type="ARBA" id="ARBA00023170"/>
    </source>
</evidence>
<keyword evidence="10" id="KW-1071">Ligand-gated ion channel</keyword>
<sequence>MIHQHGVHREEHYYYQHFTAASPRIFHILISSGSNKTYTVTSIHSPPFVLHTVNETTGEETYSGFIVDILDDIAKMNGFKYKIQMVRDGKYGAISKGGNWSGMVGEILNEVADIAAAPLTVTAARQKVIDFSAPFQKASPAILLRKPKNDQVGFVDRFMRLFVPMSSSVWLHTFIGMLATAIALYVICYFSPIEWRKMAIHKDATFRERESFTCLNSFWFVASCLVWQGYERTPRSVGARIIVFFWWVFCALFLMTYTASLTNYLRIISQWDAHWSSMPVVGDLQELSNQNVIKYGMIEGGSTSASFANSNVGFMRNIYTNIKNRNSFHSSINDGVDRIRKSFEEPYAFIMESPSAMYLANRKPCDLMLILDPLAYERYFAFGFKRGSNRVGAFNQAIQEMRESGRLNELKNIWWKDQCASFDNVLQKPARESFYSVTLGSFSGVLIMLAIGVILGSIVAGIEGLVTRRKYSVTGSI</sequence>
<feature type="disulfide bond" evidence="13">
    <location>
        <begin position="365"/>
        <end position="419"/>
    </location>
</feature>
<evidence type="ECO:0000256" key="1">
    <source>
        <dbReference type="ARBA" id="ARBA00004651"/>
    </source>
</evidence>
<reference evidence="17" key="1">
    <citation type="submission" date="2023-08" db="EMBL/GenBank/DDBJ databases">
        <authorList>
            <person name="Alioto T."/>
            <person name="Alioto T."/>
            <person name="Gomez Garrido J."/>
        </authorList>
    </citation>
    <scope>NUCLEOTIDE SEQUENCE</scope>
</reference>
<dbReference type="GO" id="GO:0038023">
    <property type="term" value="F:signaling receptor activity"/>
    <property type="evidence" value="ECO:0007669"/>
    <property type="project" value="InterPro"/>
</dbReference>
<evidence type="ECO:0000259" key="15">
    <source>
        <dbReference type="SMART" id="SM00079"/>
    </source>
</evidence>
<evidence type="ECO:0000256" key="11">
    <source>
        <dbReference type="ARBA" id="ARBA00023303"/>
    </source>
</evidence>
<evidence type="ECO:0000256" key="10">
    <source>
        <dbReference type="ARBA" id="ARBA00023286"/>
    </source>
</evidence>
<evidence type="ECO:0000256" key="7">
    <source>
        <dbReference type="ARBA" id="ARBA00023136"/>
    </source>
</evidence>
<feature type="binding site" evidence="12">
    <location>
        <position position="125"/>
    </location>
    <ligand>
        <name>L-glutamate</name>
        <dbReference type="ChEBI" id="CHEBI:29985"/>
    </ligand>
</feature>
<dbReference type="InterPro" id="IPR015683">
    <property type="entry name" value="Ionotropic_Glu_rcpt"/>
</dbReference>
<name>A0AA36EZK2_OCTVU</name>
<feature type="domain" description="Ionotropic glutamate receptor C-terminal" evidence="15">
    <location>
        <begin position="37"/>
        <end position="417"/>
    </location>
</feature>
<keyword evidence="18" id="KW-1185">Reference proteome</keyword>
<evidence type="ECO:0000313" key="17">
    <source>
        <dbReference type="EMBL" id="CAI9719074.1"/>
    </source>
</evidence>
<dbReference type="GO" id="GO:0015276">
    <property type="term" value="F:ligand-gated monoatomic ion channel activity"/>
    <property type="evidence" value="ECO:0007669"/>
    <property type="project" value="InterPro"/>
</dbReference>
<dbReference type="FunFam" id="3.40.190.10:FF:000024">
    <property type="entry name" value="Glutamate receptor, ionotropic, delta 1"/>
    <property type="match status" value="1"/>
</dbReference>
<feature type="binding site" evidence="12">
    <location>
        <position position="302"/>
    </location>
    <ligand>
        <name>L-glutamate</name>
        <dbReference type="ChEBI" id="CHEBI:29985"/>
    </ligand>
</feature>
<feature type="transmembrane region" description="Helical" evidence="14">
    <location>
        <begin position="169"/>
        <end position="190"/>
    </location>
</feature>
<feature type="binding site" evidence="12">
    <location>
        <position position="352"/>
    </location>
    <ligand>
        <name>L-glutamate</name>
        <dbReference type="ChEBI" id="CHEBI:29985"/>
    </ligand>
</feature>
<feature type="transmembrane region" description="Helical" evidence="14">
    <location>
        <begin position="211"/>
        <end position="230"/>
    </location>
</feature>
<dbReference type="AlphaFoldDB" id="A0AA36EZK2"/>
<organism evidence="17 18">
    <name type="scientific">Octopus vulgaris</name>
    <name type="common">Common octopus</name>
    <dbReference type="NCBI Taxonomy" id="6645"/>
    <lineage>
        <taxon>Eukaryota</taxon>
        <taxon>Metazoa</taxon>
        <taxon>Spiralia</taxon>
        <taxon>Lophotrochozoa</taxon>
        <taxon>Mollusca</taxon>
        <taxon>Cephalopoda</taxon>
        <taxon>Coleoidea</taxon>
        <taxon>Octopodiformes</taxon>
        <taxon>Octopoda</taxon>
        <taxon>Incirrata</taxon>
        <taxon>Octopodidae</taxon>
        <taxon>Octopus</taxon>
    </lineage>
</organism>
<keyword evidence="8" id="KW-0675">Receptor</keyword>
<dbReference type="InterPro" id="IPR019594">
    <property type="entry name" value="Glu/Gly-bd"/>
</dbReference>
<accession>A0AA36EZK2</accession>
<comment type="subcellular location">
    <subcellularLocation>
        <location evidence="1">Cell membrane</location>
        <topology evidence="1">Multi-pass membrane protein</topology>
    </subcellularLocation>
</comment>
<dbReference type="InterPro" id="IPR001508">
    <property type="entry name" value="Iono_Glu_rcpt_met"/>
</dbReference>
<feature type="binding site" evidence="12">
    <location>
        <position position="120"/>
    </location>
    <ligand>
        <name>L-glutamate</name>
        <dbReference type="ChEBI" id="CHEBI:29985"/>
    </ligand>
</feature>
<dbReference type="SMART" id="SM00079">
    <property type="entry name" value="PBPe"/>
    <property type="match status" value="1"/>
</dbReference>
<feature type="binding site" evidence="12">
    <location>
        <position position="303"/>
    </location>
    <ligand>
        <name>L-glutamate</name>
        <dbReference type="ChEBI" id="CHEBI:29985"/>
    </ligand>
</feature>
<keyword evidence="7 14" id="KW-0472">Membrane</keyword>
<evidence type="ECO:0000256" key="6">
    <source>
        <dbReference type="ARBA" id="ARBA00023065"/>
    </source>
</evidence>
<feature type="binding site" evidence="12">
    <location>
        <position position="118"/>
    </location>
    <ligand>
        <name>L-glutamate</name>
        <dbReference type="ChEBI" id="CHEBI:29985"/>
    </ligand>
</feature>
<dbReference type="Gene3D" id="1.10.287.70">
    <property type="match status" value="1"/>
</dbReference>
<dbReference type="SUPFAM" id="SSF53850">
    <property type="entry name" value="Periplasmic binding protein-like II"/>
    <property type="match status" value="1"/>
</dbReference>
<evidence type="ECO:0000256" key="4">
    <source>
        <dbReference type="ARBA" id="ARBA00022692"/>
    </source>
</evidence>
<dbReference type="PANTHER" id="PTHR18966">
    <property type="entry name" value="IONOTROPIC GLUTAMATE RECEPTOR"/>
    <property type="match status" value="1"/>
</dbReference>
<keyword evidence="2" id="KW-0813">Transport</keyword>
<proteinExistence type="predicted"/>
<evidence type="ECO:0000256" key="2">
    <source>
        <dbReference type="ARBA" id="ARBA00022448"/>
    </source>
</evidence>
<dbReference type="SMART" id="SM00918">
    <property type="entry name" value="Lig_chan-Glu_bd"/>
    <property type="match status" value="1"/>
</dbReference>
<feature type="domain" description="Ionotropic glutamate receptor L-glutamate and glycine-binding" evidence="16">
    <location>
        <begin position="47"/>
        <end position="109"/>
    </location>
</feature>
<evidence type="ECO:0000256" key="5">
    <source>
        <dbReference type="ARBA" id="ARBA00022989"/>
    </source>
</evidence>
<dbReference type="InterPro" id="IPR001320">
    <property type="entry name" value="Iontro_rcpt_C"/>
</dbReference>
<feature type="transmembrane region" description="Helical" evidence="14">
    <location>
        <begin position="434"/>
        <end position="462"/>
    </location>
</feature>
<keyword evidence="11" id="KW-0407">Ion channel</keyword>
<dbReference type="Proteomes" id="UP001162480">
    <property type="component" value="Chromosome 3"/>
</dbReference>
<keyword evidence="9" id="KW-0325">Glycoprotein</keyword>
<dbReference type="Pfam" id="PF10613">
    <property type="entry name" value="Lig_chan-Glu_bd"/>
    <property type="match status" value="1"/>
</dbReference>
<dbReference type="CDD" id="cd13685">
    <property type="entry name" value="PBP2_iGluR_non_NMDA_like"/>
    <property type="match status" value="1"/>
</dbReference>
<dbReference type="Gene3D" id="3.40.190.10">
    <property type="entry name" value="Periplasmic binding protein-like II"/>
    <property type="match status" value="2"/>
</dbReference>
<feature type="transmembrane region" description="Helical" evidence="14">
    <location>
        <begin position="242"/>
        <end position="265"/>
    </location>
</feature>
<keyword evidence="5 14" id="KW-1133">Transmembrane helix</keyword>
<dbReference type="Pfam" id="PF00060">
    <property type="entry name" value="Lig_chan"/>
    <property type="match status" value="1"/>
</dbReference>